<dbReference type="Proteomes" id="UP000663848">
    <property type="component" value="Unassembled WGS sequence"/>
</dbReference>
<feature type="compositionally biased region" description="Basic and acidic residues" evidence="1">
    <location>
        <begin position="1"/>
        <end position="12"/>
    </location>
</feature>
<organism evidence="2 3">
    <name type="scientific">Rotaria socialis</name>
    <dbReference type="NCBI Taxonomy" id="392032"/>
    <lineage>
        <taxon>Eukaryota</taxon>
        <taxon>Metazoa</taxon>
        <taxon>Spiralia</taxon>
        <taxon>Gnathifera</taxon>
        <taxon>Rotifera</taxon>
        <taxon>Eurotatoria</taxon>
        <taxon>Bdelloidea</taxon>
        <taxon>Philodinida</taxon>
        <taxon>Philodinidae</taxon>
        <taxon>Rotaria</taxon>
    </lineage>
</organism>
<feature type="non-terminal residue" evidence="2">
    <location>
        <position position="50"/>
    </location>
</feature>
<evidence type="ECO:0000256" key="1">
    <source>
        <dbReference type="SAM" id="MobiDB-lite"/>
    </source>
</evidence>
<gene>
    <name evidence="2" type="ORF">QYT958_LOCUS47439</name>
</gene>
<sequence length="50" mass="5804">LTMETTARDKQQLNETIESDQEENKNNNPQIIVTHGTWYRDVKSGRIEAT</sequence>
<evidence type="ECO:0000313" key="2">
    <source>
        <dbReference type="EMBL" id="CAF5138058.1"/>
    </source>
</evidence>
<name>A0A822FT89_9BILA</name>
<protein>
    <submittedName>
        <fullName evidence="2">Uncharacterized protein</fullName>
    </submittedName>
</protein>
<accession>A0A822FT89</accession>
<feature type="region of interest" description="Disordered" evidence="1">
    <location>
        <begin position="1"/>
        <end position="32"/>
    </location>
</feature>
<feature type="non-terminal residue" evidence="2">
    <location>
        <position position="1"/>
    </location>
</feature>
<reference evidence="2" key="1">
    <citation type="submission" date="2021-02" db="EMBL/GenBank/DDBJ databases">
        <authorList>
            <person name="Nowell W R."/>
        </authorList>
    </citation>
    <scope>NUCLEOTIDE SEQUENCE</scope>
</reference>
<proteinExistence type="predicted"/>
<evidence type="ECO:0000313" key="3">
    <source>
        <dbReference type="Proteomes" id="UP000663848"/>
    </source>
</evidence>
<dbReference type="AlphaFoldDB" id="A0A822FT89"/>
<comment type="caution">
    <text evidence="2">The sequence shown here is derived from an EMBL/GenBank/DDBJ whole genome shotgun (WGS) entry which is preliminary data.</text>
</comment>
<dbReference type="EMBL" id="CAJOBR010089309">
    <property type="protein sequence ID" value="CAF5138058.1"/>
    <property type="molecule type" value="Genomic_DNA"/>
</dbReference>